<dbReference type="Proteomes" id="UP001187415">
    <property type="component" value="Unassembled WGS sequence"/>
</dbReference>
<sequence length="85" mass="9205">MVRTTTAGQGGICSSVDAIVVKQCSLSHRAQASSSWTLQSCQHPRVTGCPLAHKEPSYTEASDLLTDICCSCSSLTKCRKFRARR</sequence>
<evidence type="ECO:0000313" key="1">
    <source>
        <dbReference type="EMBL" id="KAK2830645.1"/>
    </source>
</evidence>
<dbReference type="AlphaFoldDB" id="A0AA88S8J4"/>
<reference evidence="1" key="1">
    <citation type="submission" date="2023-07" db="EMBL/GenBank/DDBJ databases">
        <title>Chromosome-level Genome Assembly of Striped Snakehead (Channa striata).</title>
        <authorList>
            <person name="Liu H."/>
        </authorList>
    </citation>
    <scope>NUCLEOTIDE SEQUENCE</scope>
    <source>
        <strain evidence="1">Gz</strain>
        <tissue evidence="1">Muscle</tissue>
    </source>
</reference>
<gene>
    <name evidence="1" type="ORF">Q5P01_018576</name>
</gene>
<keyword evidence="2" id="KW-1185">Reference proteome</keyword>
<protein>
    <submittedName>
        <fullName evidence="1">Uncharacterized protein</fullName>
    </submittedName>
</protein>
<organism evidence="1 2">
    <name type="scientific">Channa striata</name>
    <name type="common">Snakehead murrel</name>
    <name type="synonym">Ophicephalus striatus</name>
    <dbReference type="NCBI Taxonomy" id="64152"/>
    <lineage>
        <taxon>Eukaryota</taxon>
        <taxon>Metazoa</taxon>
        <taxon>Chordata</taxon>
        <taxon>Craniata</taxon>
        <taxon>Vertebrata</taxon>
        <taxon>Euteleostomi</taxon>
        <taxon>Actinopterygii</taxon>
        <taxon>Neopterygii</taxon>
        <taxon>Teleostei</taxon>
        <taxon>Neoteleostei</taxon>
        <taxon>Acanthomorphata</taxon>
        <taxon>Anabantaria</taxon>
        <taxon>Anabantiformes</taxon>
        <taxon>Channoidei</taxon>
        <taxon>Channidae</taxon>
        <taxon>Channa</taxon>
    </lineage>
</organism>
<comment type="caution">
    <text evidence="1">The sequence shown here is derived from an EMBL/GenBank/DDBJ whole genome shotgun (WGS) entry which is preliminary data.</text>
</comment>
<dbReference type="EMBL" id="JAUPFM010000014">
    <property type="protein sequence ID" value="KAK2830645.1"/>
    <property type="molecule type" value="Genomic_DNA"/>
</dbReference>
<name>A0AA88S8J4_CHASR</name>
<accession>A0AA88S8J4</accession>
<evidence type="ECO:0000313" key="2">
    <source>
        <dbReference type="Proteomes" id="UP001187415"/>
    </source>
</evidence>
<proteinExistence type="predicted"/>